<dbReference type="EMBL" id="BTRK01000004">
    <property type="protein sequence ID" value="GMR49829.1"/>
    <property type="molecule type" value="Genomic_DNA"/>
</dbReference>
<dbReference type="AlphaFoldDB" id="A0AAN5I305"/>
<accession>A0AAN5I305</accession>
<feature type="non-terminal residue" evidence="1">
    <location>
        <position position="103"/>
    </location>
</feature>
<evidence type="ECO:0000313" key="2">
    <source>
        <dbReference type="Proteomes" id="UP001328107"/>
    </source>
</evidence>
<proteinExistence type="predicted"/>
<sequence>DYYFYEDEFTGDGLKKSKNDEKDSAWKAIEDARKHSKVGDAENLWLRRMVERPTNVRWREDEEEKSHGKLRVIVEFDLPGNRTKHETLSAQKFRIEELNKGTE</sequence>
<comment type="caution">
    <text evidence="1">The sequence shown here is derived from an EMBL/GenBank/DDBJ whole genome shotgun (WGS) entry which is preliminary data.</text>
</comment>
<keyword evidence="2" id="KW-1185">Reference proteome</keyword>
<reference evidence="2" key="1">
    <citation type="submission" date="2022-10" db="EMBL/GenBank/DDBJ databases">
        <title>Genome assembly of Pristionchus species.</title>
        <authorList>
            <person name="Yoshida K."/>
            <person name="Sommer R.J."/>
        </authorList>
    </citation>
    <scope>NUCLEOTIDE SEQUENCE [LARGE SCALE GENOMIC DNA]</scope>
    <source>
        <strain evidence="2">RS5460</strain>
    </source>
</reference>
<feature type="non-terminal residue" evidence="1">
    <location>
        <position position="1"/>
    </location>
</feature>
<name>A0AAN5I305_9BILA</name>
<protein>
    <submittedName>
        <fullName evidence="1">Uncharacterized protein</fullName>
    </submittedName>
</protein>
<organism evidence="1 2">
    <name type="scientific">Pristionchus mayeri</name>
    <dbReference type="NCBI Taxonomy" id="1317129"/>
    <lineage>
        <taxon>Eukaryota</taxon>
        <taxon>Metazoa</taxon>
        <taxon>Ecdysozoa</taxon>
        <taxon>Nematoda</taxon>
        <taxon>Chromadorea</taxon>
        <taxon>Rhabditida</taxon>
        <taxon>Rhabditina</taxon>
        <taxon>Diplogasteromorpha</taxon>
        <taxon>Diplogasteroidea</taxon>
        <taxon>Neodiplogasteridae</taxon>
        <taxon>Pristionchus</taxon>
    </lineage>
</organism>
<evidence type="ECO:0000313" key="1">
    <source>
        <dbReference type="EMBL" id="GMR49829.1"/>
    </source>
</evidence>
<gene>
    <name evidence="1" type="ORF">PMAYCL1PPCAC_20024</name>
</gene>
<dbReference type="Proteomes" id="UP001328107">
    <property type="component" value="Unassembled WGS sequence"/>
</dbReference>